<feature type="compositionally biased region" description="Low complexity" evidence="2">
    <location>
        <begin position="1353"/>
        <end position="1369"/>
    </location>
</feature>
<feature type="compositionally biased region" description="Low complexity" evidence="2">
    <location>
        <begin position="1287"/>
        <end position="1315"/>
    </location>
</feature>
<protein>
    <recommendedName>
        <fullName evidence="5">Transcriptional regulatory protein RXT2 N-terminal domain-containing protein</fullName>
    </recommendedName>
</protein>
<feature type="compositionally biased region" description="Polar residues" evidence="2">
    <location>
        <begin position="117"/>
        <end position="144"/>
    </location>
</feature>
<dbReference type="PRINTS" id="PR01222">
    <property type="entry name" value="ATROPHIN"/>
</dbReference>
<name>A0A5C3F4G4_9BASI</name>
<evidence type="ECO:0008006" key="5">
    <source>
        <dbReference type="Google" id="ProtNLM"/>
    </source>
</evidence>
<feature type="region of interest" description="Disordered" evidence="2">
    <location>
        <begin position="733"/>
        <end position="815"/>
    </location>
</feature>
<proteinExistence type="predicted"/>
<feature type="compositionally biased region" description="Low complexity" evidence="2">
    <location>
        <begin position="168"/>
        <end position="183"/>
    </location>
</feature>
<feature type="region of interest" description="Disordered" evidence="2">
    <location>
        <begin position="1287"/>
        <end position="1401"/>
    </location>
</feature>
<feature type="compositionally biased region" description="Low complexity" evidence="2">
    <location>
        <begin position="100"/>
        <end position="114"/>
    </location>
</feature>
<accession>A0A5C3F4G4</accession>
<feature type="compositionally biased region" description="Basic and acidic residues" evidence="2">
    <location>
        <begin position="661"/>
        <end position="709"/>
    </location>
</feature>
<dbReference type="PANTHER" id="PTHR13361:SF1">
    <property type="entry name" value="WW DOMAIN-BINDING PROTEIN 11"/>
    <property type="match status" value="1"/>
</dbReference>
<evidence type="ECO:0000313" key="4">
    <source>
        <dbReference type="Proteomes" id="UP000323386"/>
    </source>
</evidence>
<feature type="compositionally biased region" description="Acidic residues" evidence="2">
    <location>
        <begin position="42"/>
        <end position="60"/>
    </location>
</feature>
<organism evidence="3 4">
    <name type="scientific">Pseudozyma flocculosa</name>
    <dbReference type="NCBI Taxonomy" id="84751"/>
    <lineage>
        <taxon>Eukaryota</taxon>
        <taxon>Fungi</taxon>
        <taxon>Dikarya</taxon>
        <taxon>Basidiomycota</taxon>
        <taxon>Ustilaginomycotina</taxon>
        <taxon>Ustilaginomycetes</taxon>
        <taxon>Ustilaginales</taxon>
        <taxon>Ustilaginaceae</taxon>
        <taxon>Pseudozyma</taxon>
    </lineage>
</organism>
<feature type="compositionally biased region" description="Polar residues" evidence="2">
    <location>
        <begin position="1"/>
        <end position="17"/>
    </location>
</feature>
<evidence type="ECO:0000256" key="1">
    <source>
        <dbReference type="SAM" id="Coils"/>
    </source>
</evidence>
<feature type="compositionally biased region" description="Low complexity" evidence="2">
    <location>
        <begin position="380"/>
        <end position="389"/>
    </location>
</feature>
<keyword evidence="1" id="KW-0175">Coiled coil</keyword>
<feature type="compositionally biased region" description="Low complexity" evidence="2">
    <location>
        <begin position="253"/>
        <end position="287"/>
    </location>
</feature>
<feature type="compositionally biased region" description="Pro residues" evidence="2">
    <location>
        <begin position="527"/>
        <end position="538"/>
    </location>
</feature>
<gene>
    <name evidence="3" type="ORF">PSFLO_04884</name>
</gene>
<feature type="compositionally biased region" description="Basic and acidic residues" evidence="2">
    <location>
        <begin position="426"/>
        <end position="440"/>
    </location>
</feature>
<feature type="compositionally biased region" description="Pro residues" evidence="2">
    <location>
        <begin position="762"/>
        <end position="776"/>
    </location>
</feature>
<feature type="compositionally biased region" description="Basic and acidic residues" evidence="2">
    <location>
        <begin position="390"/>
        <end position="407"/>
    </location>
</feature>
<feature type="region of interest" description="Disordered" evidence="2">
    <location>
        <begin position="1"/>
        <end position="709"/>
    </location>
</feature>
<dbReference type="PANTHER" id="PTHR13361">
    <property type="entry name" value="WW DOMAIN-BINDING PROTEIN 11"/>
    <property type="match status" value="1"/>
</dbReference>
<feature type="region of interest" description="Disordered" evidence="2">
    <location>
        <begin position="853"/>
        <end position="919"/>
    </location>
</feature>
<feature type="compositionally biased region" description="Polar residues" evidence="2">
    <location>
        <begin position="158"/>
        <end position="167"/>
    </location>
</feature>
<dbReference type="GO" id="GO:0005681">
    <property type="term" value="C:spliceosomal complex"/>
    <property type="evidence" value="ECO:0007669"/>
    <property type="project" value="TreeGrafter"/>
</dbReference>
<feature type="compositionally biased region" description="Low complexity" evidence="2">
    <location>
        <begin position="1324"/>
        <end position="1345"/>
    </location>
</feature>
<sequence>MSATTNSQSKPASTTTAPPGDATKAASTGTGSAPSSKVDPAAVDDEAEEGEITEEGEIVEEPVTPRPPASAHPQPEAAGASTRAHASPVTPEPSPAKVDVPVVEASVPPSAAPAGTETFTQAEQQADSIQKTSQKVSESESNLPAQVVDAPTPAASAQPLTAASDTVTTEVEAAAPIPAASVSSDPTVSAQAEVDASSIQPAPAAFVGTTNADAAAEPDPLHPPPAADPSTASLVTAGPTSDGPAQAVEAVIEPATGPTETTAASANTESEAAAGPAAEPAPVNGAETGQVAANKPVPEHAAGDEAAIVARPEENHKSTAEAMDEDPAQGPTASTADEAAPKPATPPPPPPAAANQAPEAPAPAPAEQTTEDVEMADISAAGERAAAGLEADKASVEAKDLHSDGLDGVHTPAPASEASEGPQAQRNEEPKPSVAKDVKVQPDQMLADQAQDEDRAQLSSHGPAKTSDKDLAAPPTSKPEDEALAKGGKSAATTDRTIEELKAGTSAPPHPAEAGPKSTAQGAQALPPAPSEAPAPDPRPTRDAATVPSPAAASKRGENGPERTRRAGSATTGPPPVQPPTRERTRTPQGQTHRQQQPQQPQQQQSMPAQHVQHPPNHHHHHHQAQQVPHEHVRASRLPMDGVDPQERERKSRSHTSRPNMPDRERNSGSDRHSNRDRRREQESERERLERERERERERLRESERDREMMIARENEEARLIWLSLPGNDHPQYYTDTDSDSCYGDGGVGIYGTDEEDKDLDPPPPLAMQEHYPPPSTSTRLAAGSKRKSPARARSDAYGSGPHDAGPSRAHAKRRALAAAISPDYDLAIPALPLDAQTRGMISIDDFPVIDSSIRGEPEHRPLFNRDATFGHYDDDDDDDDESLPTSDSDEEASRIAAERKRRHGNRVGNRGNKLSRAKGVRWHRRGKLGGWTEARMEKEIGDRVRHRIETMQKDSIRALVAAMPAEDKKMLEQFPALRDGLLPAEAQSNGAVVRDVRGRLLPSDLSEAARLDAQLGLGPGAAPTLADGSFSDGSERLTSTLLAPTLLKPAVTARQLLTSHTLRHTFRNPHIGALGKTALDLIESEGVLGRAIGRCWSSMERGGWNVDPEPQVNAAEDEMDVEEAGINGQADGSSDDDGREVLASLTSNPALQHLDDLFVTRAGLAVPRLDEVGQPIFEQDDPSDPSSAAGPDGPPPEPRLATTLLPAMEQRAVVLAALECLHELAADSREYVERLEEVRSRLATIKRRRAEVWAAVREWAIDKEEKGEGEQTFHPVAAIAPAASGADASSLAPGGDKDGVATATGTLTAPAGARGENGMQTPTSSGGTSGKAAKGGTTTATAGSKARKKTTKAAAASSAAAGTSSAAGDKARAASPPPPPPGRSTVTSALAGVAFTSSSS</sequence>
<dbReference type="Proteomes" id="UP000323386">
    <property type="component" value="Unassembled WGS sequence"/>
</dbReference>
<feature type="compositionally biased region" description="Basic and acidic residues" evidence="2">
    <location>
        <begin position="854"/>
        <end position="864"/>
    </location>
</feature>
<evidence type="ECO:0000313" key="3">
    <source>
        <dbReference type="EMBL" id="SPO39403.1"/>
    </source>
</evidence>
<feature type="region of interest" description="Disordered" evidence="2">
    <location>
        <begin position="1176"/>
        <end position="1200"/>
    </location>
</feature>
<feature type="coiled-coil region" evidence="1">
    <location>
        <begin position="1222"/>
        <end position="1249"/>
    </location>
</feature>
<feature type="compositionally biased region" description="Low complexity" evidence="2">
    <location>
        <begin position="22"/>
        <end position="37"/>
    </location>
</feature>
<dbReference type="EMBL" id="OOIP01000014">
    <property type="protein sequence ID" value="SPO39403.1"/>
    <property type="molecule type" value="Genomic_DNA"/>
</dbReference>
<dbReference type="OrthoDB" id="3353673at2759"/>
<reference evidence="3 4" key="1">
    <citation type="submission" date="2018-03" db="EMBL/GenBank/DDBJ databases">
        <authorList>
            <person name="Guldener U."/>
        </authorList>
    </citation>
    <scope>NUCLEOTIDE SEQUENCE [LARGE SCALE GENOMIC DNA]</scope>
    <source>
        <strain evidence="3 4">DAOM196992</strain>
    </source>
</reference>
<dbReference type="InterPro" id="IPR017993">
    <property type="entry name" value="Atrophin-1"/>
</dbReference>
<keyword evidence="4" id="KW-1185">Reference proteome</keyword>
<feature type="compositionally biased region" description="Basic and acidic residues" evidence="2">
    <location>
        <begin position="555"/>
        <end position="565"/>
    </location>
</feature>
<feature type="compositionally biased region" description="Acidic residues" evidence="2">
    <location>
        <begin position="874"/>
        <end position="891"/>
    </location>
</feature>
<evidence type="ECO:0000256" key="2">
    <source>
        <dbReference type="SAM" id="MobiDB-lite"/>
    </source>
</evidence>
<feature type="compositionally biased region" description="Pro residues" evidence="2">
    <location>
        <begin position="343"/>
        <end position="352"/>
    </location>
</feature>
<feature type="compositionally biased region" description="Low complexity" evidence="2">
    <location>
        <begin position="587"/>
        <end position="615"/>
    </location>
</feature>